<dbReference type="GO" id="GO:0005789">
    <property type="term" value="C:endoplasmic reticulum membrane"/>
    <property type="evidence" value="ECO:0007669"/>
    <property type="project" value="UniProtKB-SubCell"/>
</dbReference>
<evidence type="ECO:0000256" key="9">
    <source>
        <dbReference type="ARBA" id="ARBA00047280"/>
    </source>
</evidence>
<dbReference type="AlphaFoldDB" id="A0A830HF06"/>
<gene>
    <name evidence="14" type="ORF">PPROV_000466300</name>
</gene>
<dbReference type="InterPro" id="IPR003675">
    <property type="entry name" value="Rce1/LyrA-like_dom"/>
</dbReference>
<keyword evidence="8 11" id="KW-0472">Membrane</keyword>
<evidence type="ECO:0000256" key="1">
    <source>
        <dbReference type="ARBA" id="ARBA00004477"/>
    </source>
</evidence>
<dbReference type="PANTHER" id="PTHR13046:SF0">
    <property type="entry name" value="CAAX PRENYL PROTEASE 2"/>
    <property type="match status" value="1"/>
</dbReference>
<dbReference type="PANTHER" id="PTHR13046">
    <property type="entry name" value="PROTEASE U48 CAAX PRENYL PROTEASE RCE1"/>
    <property type="match status" value="1"/>
</dbReference>
<evidence type="ECO:0000259" key="13">
    <source>
        <dbReference type="Pfam" id="PF02517"/>
    </source>
</evidence>
<sequence length="307" mass="32050">MLLVALSLVLLLASLYVLSLYVPAVLATGAVATADRNHPTEIARRATCVLAVASVSWLPVAYLVASRGTCEGLTHALLGVHAHSAAPPAAAAVMLVAIFYGGVLALEGRNRVRALRSTTSQQAVASAFDTSQGATVPMLLRNLVVAPLGEEWVFRACTLPLLRVHGHLAPWPAILTAAFAFSLAHAHHHVTLDRSSRLFVTIAHPAACALQMTYTVLFGTFAGALLLRTGSLAAPLAAHVACNALGFPNFDAVIPANPGTQRSLAVGTIVAGIVAFAVAIRPVTSAVHSSWTHLENAGECGSVYLWR</sequence>
<keyword evidence="6" id="KW-0256">Endoplasmic reticulum</keyword>
<comment type="caution">
    <text evidence="14">The sequence shown here is derived from an EMBL/GenBank/DDBJ whole genome shotgun (WGS) entry which is preliminary data.</text>
</comment>
<evidence type="ECO:0000256" key="7">
    <source>
        <dbReference type="ARBA" id="ARBA00022989"/>
    </source>
</evidence>
<proteinExistence type="inferred from homology"/>
<keyword evidence="15" id="KW-1185">Reference proteome</keyword>
<dbReference type="Pfam" id="PF02517">
    <property type="entry name" value="Rce1-like"/>
    <property type="match status" value="1"/>
</dbReference>
<accession>A0A830HF06</accession>
<feature type="transmembrane region" description="Helical" evidence="11">
    <location>
        <begin position="263"/>
        <end position="280"/>
    </location>
</feature>
<evidence type="ECO:0000256" key="8">
    <source>
        <dbReference type="ARBA" id="ARBA00023136"/>
    </source>
</evidence>
<feature type="transmembrane region" description="Helical" evidence="11">
    <location>
        <begin position="85"/>
        <end position="106"/>
    </location>
</feature>
<evidence type="ECO:0000256" key="11">
    <source>
        <dbReference type="SAM" id="Phobius"/>
    </source>
</evidence>
<evidence type="ECO:0000256" key="6">
    <source>
        <dbReference type="ARBA" id="ARBA00022824"/>
    </source>
</evidence>
<evidence type="ECO:0000256" key="2">
    <source>
        <dbReference type="ARBA" id="ARBA00006897"/>
    </source>
</evidence>
<organism evidence="14 15">
    <name type="scientific">Pycnococcus provasolii</name>
    <dbReference type="NCBI Taxonomy" id="41880"/>
    <lineage>
        <taxon>Eukaryota</taxon>
        <taxon>Viridiplantae</taxon>
        <taxon>Chlorophyta</taxon>
        <taxon>Pseudoscourfieldiophyceae</taxon>
        <taxon>Pseudoscourfieldiales</taxon>
        <taxon>Pycnococcaceae</taxon>
        <taxon>Pycnococcus</taxon>
    </lineage>
</organism>
<reference evidence="14" key="1">
    <citation type="submission" date="2020-10" db="EMBL/GenBank/DDBJ databases">
        <title>Unveiling of a novel bifunctional photoreceptor, Dualchrome1, isolated from a cosmopolitan green alga.</title>
        <authorList>
            <person name="Suzuki S."/>
            <person name="Kawachi M."/>
        </authorList>
    </citation>
    <scope>NUCLEOTIDE SEQUENCE</scope>
    <source>
        <strain evidence="14">NIES 2893</strain>
    </source>
</reference>
<dbReference type="Proteomes" id="UP000660262">
    <property type="component" value="Unassembled WGS sequence"/>
</dbReference>
<comment type="catalytic activity">
    <reaction evidence="9">
        <text>Hydrolyzes the peptide bond -P2-(S-farnesyl or geranylgeranyl)C-P1'-P2'-P3'-COOH where P1' and P2' are amino acids with aliphatic sidechains and P3' is any C-terminal residue.</text>
        <dbReference type="EC" id="3.4.26.1"/>
    </reaction>
</comment>
<comment type="subcellular location">
    <subcellularLocation>
        <location evidence="1">Endoplasmic reticulum membrane</location>
        <topology evidence="1">Multi-pass membrane protein</topology>
    </subcellularLocation>
</comment>
<evidence type="ECO:0000313" key="15">
    <source>
        <dbReference type="Proteomes" id="UP000660262"/>
    </source>
</evidence>
<keyword evidence="12" id="KW-0732">Signal</keyword>
<name>A0A830HF06_9CHLO</name>
<evidence type="ECO:0000256" key="4">
    <source>
        <dbReference type="ARBA" id="ARBA00022692"/>
    </source>
</evidence>
<keyword evidence="3" id="KW-0645">Protease</keyword>
<feature type="chain" id="PRO_5032923936" description="intramembrane prenyl-peptidase Rce1" evidence="12">
    <location>
        <begin position="28"/>
        <end position="307"/>
    </location>
</feature>
<dbReference type="GO" id="GO:0004222">
    <property type="term" value="F:metalloendopeptidase activity"/>
    <property type="evidence" value="ECO:0007669"/>
    <property type="project" value="InterPro"/>
</dbReference>
<comment type="similarity">
    <text evidence="2">Belongs to the peptidase U48 family.</text>
</comment>
<evidence type="ECO:0000256" key="12">
    <source>
        <dbReference type="SAM" id="SignalP"/>
    </source>
</evidence>
<dbReference type="OrthoDB" id="271604at2759"/>
<dbReference type="InterPro" id="IPR039731">
    <property type="entry name" value="Rce1"/>
</dbReference>
<evidence type="ECO:0000256" key="10">
    <source>
        <dbReference type="ARBA" id="ARBA00049729"/>
    </source>
</evidence>
<dbReference type="EMBL" id="BNJQ01000011">
    <property type="protein sequence ID" value="GHP05916.1"/>
    <property type="molecule type" value="Genomic_DNA"/>
</dbReference>
<feature type="transmembrane region" description="Helical" evidence="11">
    <location>
        <begin position="42"/>
        <end position="64"/>
    </location>
</feature>
<evidence type="ECO:0000256" key="3">
    <source>
        <dbReference type="ARBA" id="ARBA00022670"/>
    </source>
</evidence>
<keyword evidence="7 11" id="KW-1133">Transmembrane helix</keyword>
<evidence type="ECO:0000256" key="5">
    <source>
        <dbReference type="ARBA" id="ARBA00022801"/>
    </source>
</evidence>
<protein>
    <recommendedName>
        <fullName evidence="10">intramembrane prenyl-peptidase Rce1</fullName>
        <ecNumber evidence="10">3.4.26.1</ecNumber>
    </recommendedName>
</protein>
<feature type="signal peptide" evidence="12">
    <location>
        <begin position="1"/>
        <end position="27"/>
    </location>
</feature>
<feature type="transmembrane region" description="Helical" evidence="11">
    <location>
        <begin position="198"/>
        <end position="227"/>
    </location>
</feature>
<evidence type="ECO:0000313" key="14">
    <source>
        <dbReference type="EMBL" id="GHP05916.1"/>
    </source>
</evidence>
<dbReference type="GO" id="GO:0071586">
    <property type="term" value="P:CAAX-box protein processing"/>
    <property type="evidence" value="ECO:0007669"/>
    <property type="project" value="InterPro"/>
</dbReference>
<keyword evidence="5" id="KW-0378">Hydrolase</keyword>
<feature type="domain" description="CAAX prenyl protease 2/Lysostaphin resistance protein A-like" evidence="13">
    <location>
        <begin position="135"/>
        <end position="245"/>
    </location>
</feature>
<dbReference type="EC" id="3.4.26.1" evidence="10"/>
<keyword evidence="4 11" id="KW-0812">Transmembrane</keyword>